<dbReference type="Proteomes" id="UP000887569">
    <property type="component" value="Unplaced"/>
</dbReference>
<dbReference type="AlphaFoldDB" id="A0A915BXF2"/>
<reference evidence="2" key="1">
    <citation type="submission" date="2022-11" db="UniProtKB">
        <authorList>
            <consortium name="WormBaseParasite"/>
        </authorList>
    </citation>
    <scope>IDENTIFICATION</scope>
</reference>
<keyword evidence="1" id="KW-1185">Reference proteome</keyword>
<dbReference type="WBParaSite" id="PgR063X_g059_t04">
    <property type="protein sequence ID" value="PgR063X_g059_t04"/>
    <property type="gene ID" value="PgR063X_g059"/>
</dbReference>
<protein>
    <submittedName>
        <fullName evidence="2">C-type lectin domain-containing protein</fullName>
    </submittedName>
</protein>
<evidence type="ECO:0000313" key="1">
    <source>
        <dbReference type="Proteomes" id="UP000887569"/>
    </source>
</evidence>
<organism evidence="1 2">
    <name type="scientific">Parascaris univalens</name>
    <name type="common">Nematode worm</name>
    <dbReference type="NCBI Taxonomy" id="6257"/>
    <lineage>
        <taxon>Eukaryota</taxon>
        <taxon>Metazoa</taxon>
        <taxon>Ecdysozoa</taxon>
        <taxon>Nematoda</taxon>
        <taxon>Chromadorea</taxon>
        <taxon>Rhabditida</taxon>
        <taxon>Spirurina</taxon>
        <taxon>Ascaridomorpha</taxon>
        <taxon>Ascaridoidea</taxon>
        <taxon>Ascarididae</taxon>
        <taxon>Parascaris</taxon>
    </lineage>
</organism>
<proteinExistence type="predicted"/>
<evidence type="ECO:0000313" key="2">
    <source>
        <dbReference type="WBParaSite" id="PgR063X_g059_t04"/>
    </source>
</evidence>
<name>A0A915BXF2_PARUN</name>
<accession>A0A915BXF2</accession>
<sequence length="91" mass="10545">ARNKYVLQISEIFAVQNYLGDGNSILCLGALSSEAEIFIRIQQSTKILRFGMASMRLKCRPRQIRHGKFGRISCEIWMKSFRQGTVNRFLF</sequence>